<dbReference type="EMBL" id="CAWYQH010000001">
    <property type="protein sequence ID" value="CAK8672206.1"/>
    <property type="molecule type" value="Genomic_DNA"/>
</dbReference>
<evidence type="ECO:0000256" key="2">
    <source>
        <dbReference type="ARBA" id="ARBA00022692"/>
    </source>
</evidence>
<evidence type="ECO:0000313" key="7">
    <source>
        <dbReference type="EMBL" id="CAK8672206.1"/>
    </source>
</evidence>
<feature type="transmembrane region" description="Helical" evidence="5">
    <location>
        <begin position="20"/>
        <end position="37"/>
    </location>
</feature>
<evidence type="ECO:0000259" key="6">
    <source>
        <dbReference type="PROSITE" id="PS50850"/>
    </source>
</evidence>
<reference evidence="7 8" key="1">
    <citation type="submission" date="2024-02" db="EMBL/GenBank/DDBJ databases">
        <authorList>
            <person name="Daric V."/>
            <person name="Darras S."/>
        </authorList>
    </citation>
    <scope>NUCLEOTIDE SEQUENCE [LARGE SCALE GENOMIC DNA]</scope>
</reference>
<organism evidence="7 8">
    <name type="scientific">Clavelina lepadiformis</name>
    <name type="common">Light-bulb sea squirt</name>
    <name type="synonym">Ascidia lepadiformis</name>
    <dbReference type="NCBI Taxonomy" id="159417"/>
    <lineage>
        <taxon>Eukaryota</taxon>
        <taxon>Metazoa</taxon>
        <taxon>Chordata</taxon>
        <taxon>Tunicata</taxon>
        <taxon>Ascidiacea</taxon>
        <taxon>Aplousobranchia</taxon>
        <taxon>Clavelinidae</taxon>
        <taxon>Clavelina</taxon>
    </lineage>
</organism>
<accession>A0ABP0EXL6</accession>
<dbReference type="InterPro" id="IPR011701">
    <property type="entry name" value="MFS"/>
</dbReference>
<dbReference type="PANTHER" id="PTHR11662:SF399">
    <property type="entry name" value="FI19708P1-RELATED"/>
    <property type="match status" value="1"/>
</dbReference>
<keyword evidence="4 5" id="KW-0472">Membrane</keyword>
<feature type="transmembrane region" description="Helical" evidence="5">
    <location>
        <begin position="354"/>
        <end position="375"/>
    </location>
</feature>
<comment type="subcellular location">
    <subcellularLocation>
        <location evidence="1">Membrane</location>
        <topology evidence="1">Multi-pass membrane protein</topology>
    </subcellularLocation>
</comment>
<dbReference type="PANTHER" id="PTHR11662">
    <property type="entry name" value="SOLUTE CARRIER FAMILY 17"/>
    <property type="match status" value="1"/>
</dbReference>
<keyword evidence="3 5" id="KW-1133">Transmembrane helix</keyword>
<protein>
    <recommendedName>
        <fullName evidence="6">Major facilitator superfamily (MFS) profile domain-containing protein</fullName>
    </recommendedName>
</protein>
<gene>
    <name evidence="7" type="ORF">CVLEPA_LOCUS1187</name>
</gene>
<comment type="caution">
    <text evidence="7">The sequence shown here is derived from an EMBL/GenBank/DDBJ whole genome shotgun (WGS) entry which is preliminary data.</text>
</comment>
<feature type="domain" description="Major facilitator superfamily (MFS) profile" evidence="6">
    <location>
        <begin position="20"/>
        <end position="447"/>
    </location>
</feature>
<feature type="transmembrane region" description="Helical" evidence="5">
    <location>
        <begin position="191"/>
        <end position="210"/>
    </location>
</feature>
<feature type="transmembrane region" description="Helical" evidence="5">
    <location>
        <begin position="288"/>
        <end position="309"/>
    </location>
</feature>
<evidence type="ECO:0000256" key="3">
    <source>
        <dbReference type="ARBA" id="ARBA00022989"/>
    </source>
</evidence>
<feature type="transmembrane region" description="Helical" evidence="5">
    <location>
        <begin position="100"/>
        <end position="118"/>
    </location>
</feature>
<evidence type="ECO:0000256" key="4">
    <source>
        <dbReference type="ARBA" id="ARBA00023136"/>
    </source>
</evidence>
<dbReference type="SUPFAM" id="SSF103473">
    <property type="entry name" value="MFS general substrate transporter"/>
    <property type="match status" value="1"/>
</dbReference>
<proteinExistence type="predicted"/>
<dbReference type="Pfam" id="PF07690">
    <property type="entry name" value="MFS_1"/>
    <property type="match status" value="1"/>
</dbReference>
<evidence type="ECO:0000256" key="1">
    <source>
        <dbReference type="ARBA" id="ARBA00004141"/>
    </source>
</evidence>
<dbReference type="Gene3D" id="1.20.1250.20">
    <property type="entry name" value="MFS general substrate transporter like domains"/>
    <property type="match status" value="2"/>
</dbReference>
<feature type="transmembrane region" description="Helical" evidence="5">
    <location>
        <begin position="159"/>
        <end position="179"/>
    </location>
</feature>
<feature type="transmembrane region" description="Helical" evidence="5">
    <location>
        <begin position="424"/>
        <end position="446"/>
    </location>
</feature>
<dbReference type="InterPro" id="IPR020846">
    <property type="entry name" value="MFS_dom"/>
</dbReference>
<dbReference type="Proteomes" id="UP001642483">
    <property type="component" value="Unassembled WGS sequence"/>
</dbReference>
<evidence type="ECO:0000313" key="8">
    <source>
        <dbReference type="Proteomes" id="UP001642483"/>
    </source>
</evidence>
<evidence type="ECO:0000256" key="5">
    <source>
        <dbReference type="SAM" id="Phobius"/>
    </source>
</evidence>
<name>A0ABP0EXL6_CLALP</name>
<keyword evidence="8" id="KW-1185">Reference proteome</keyword>
<feature type="transmembrane region" description="Helical" evidence="5">
    <location>
        <begin position="387"/>
        <end position="412"/>
    </location>
</feature>
<dbReference type="InterPro" id="IPR036259">
    <property type="entry name" value="MFS_trans_sf"/>
</dbReference>
<dbReference type="InterPro" id="IPR050382">
    <property type="entry name" value="MFS_Na/Anion_cotransporter"/>
</dbReference>
<sequence>MNDGNDVLREVRKEGFYIPRRYVLAVLAFFGLFNVSCMRSNINVTILAMINTTQDNITQTGLFNWNSKQQGILIGSYYYGYAAANIPGGILASKFGFRNLCAITMLVASVLTLTFPLVAYYNFYFAVACRATLGLFQGGTVPALNYAWSNWAPPLEVSILNSIGLSGIIFGQLVVYPLAGVIAHNVGWEATYYITGGMTLIWLIFFLIFASDTPSSNKWISKTERAFIEKSIGKRELSDEPKLIPWKAIFSSKCIWALFATHSADAWFQYTFAAILPTYMAEVFHYDITQSGLVMILPFLTQWIVLVLASQTTDLLRKKKIVTTTRIRKINTLTSCLVSGVLPVLSGYTGRDRFAVISLFTISFAIGGLHYPGYLSTALDVAPRYSGIVFGISNTMANTMGFLGPFAAGYMITDQQSVALWENLFWLTFGINLTGGLIFAIFGSGVEQTWAKKDYKEIFCRETEKLHQTT</sequence>
<feature type="transmembrane region" description="Helical" evidence="5">
    <location>
        <begin position="330"/>
        <end position="348"/>
    </location>
</feature>
<keyword evidence="2 5" id="KW-0812">Transmembrane</keyword>
<dbReference type="PROSITE" id="PS50850">
    <property type="entry name" value="MFS"/>
    <property type="match status" value="1"/>
</dbReference>